<dbReference type="Proteomes" id="UP000538147">
    <property type="component" value="Unassembled WGS sequence"/>
</dbReference>
<comment type="caution">
    <text evidence="1">The sequence shown here is derived from an EMBL/GenBank/DDBJ whole genome shotgun (WGS) entry which is preliminary data.</text>
</comment>
<evidence type="ECO:0000313" key="2">
    <source>
        <dbReference type="Proteomes" id="UP000538147"/>
    </source>
</evidence>
<dbReference type="InterPro" id="IPR021109">
    <property type="entry name" value="Peptidase_aspartic_dom_sf"/>
</dbReference>
<evidence type="ECO:0000313" key="1">
    <source>
        <dbReference type="EMBL" id="MBB6227592.1"/>
    </source>
</evidence>
<accession>A0A841LEK6</accession>
<name>A0A841LEK6_9SPHN</name>
<organism evidence="1 2">
    <name type="scientific">Polymorphobacter multimanifer</name>
    <dbReference type="NCBI Taxonomy" id="1070431"/>
    <lineage>
        <taxon>Bacteria</taxon>
        <taxon>Pseudomonadati</taxon>
        <taxon>Pseudomonadota</taxon>
        <taxon>Alphaproteobacteria</taxon>
        <taxon>Sphingomonadales</taxon>
        <taxon>Sphingosinicellaceae</taxon>
        <taxon>Polymorphobacter</taxon>
    </lineage>
</organism>
<dbReference type="EMBL" id="JACIIV010000011">
    <property type="protein sequence ID" value="MBB6227592.1"/>
    <property type="molecule type" value="Genomic_DNA"/>
</dbReference>
<protein>
    <recommendedName>
        <fullName evidence="3">Peptidase A2 domain-containing protein</fullName>
    </recommendedName>
</protein>
<dbReference type="RefSeq" id="WP_184198443.1">
    <property type="nucleotide sequence ID" value="NZ_BMOX01000098.1"/>
</dbReference>
<proteinExistence type="predicted"/>
<reference evidence="1 2" key="1">
    <citation type="submission" date="2020-08" db="EMBL/GenBank/DDBJ databases">
        <title>Genomic Encyclopedia of Type Strains, Phase IV (KMG-IV): sequencing the most valuable type-strain genomes for metagenomic binning, comparative biology and taxonomic classification.</title>
        <authorList>
            <person name="Goeker M."/>
        </authorList>
    </citation>
    <scope>NUCLEOTIDE SEQUENCE [LARGE SCALE GENOMIC DNA]</scope>
    <source>
        <strain evidence="1 2">DSM 102189</strain>
    </source>
</reference>
<evidence type="ECO:0008006" key="3">
    <source>
        <dbReference type="Google" id="ProtNLM"/>
    </source>
</evidence>
<dbReference type="AlphaFoldDB" id="A0A841LEK6"/>
<sequence>MTLGNMALARRLFSRQQITDPGKITLMSVTGEPLVADLGILPELRVGSLILRKLPIAFADAGPFTLFGLGSTPALLLGSDVLQVFHRVALDFGNRRVRFTLKRQ</sequence>
<dbReference type="Gene3D" id="2.40.70.10">
    <property type="entry name" value="Acid Proteases"/>
    <property type="match status" value="1"/>
</dbReference>
<keyword evidence="2" id="KW-1185">Reference proteome</keyword>
<gene>
    <name evidence="1" type="ORF">FHS79_001761</name>
</gene>